<feature type="signal peptide" evidence="1">
    <location>
        <begin position="1"/>
        <end position="36"/>
    </location>
</feature>
<organism evidence="2 3">
    <name type="scientific">Streptomyces millisiae</name>
    <dbReference type="NCBI Taxonomy" id="3075542"/>
    <lineage>
        <taxon>Bacteria</taxon>
        <taxon>Bacillati</taxon>
        <taxon>Actinomycetota</taxon>
        <taxon>Actinomycetes</taxon>
        <taxon>Kitasatosporales</taxon>
        <taxon>Streptomycetaceae</taxon>
        <taxon>Streptomyces</taxon>
    </lineage>
</organism>
<evidence type="ECO:0000313" key="2">
    <source>
        <dbReference type="EMBL" id="MDT0320261.1"/>
    </source>
</evidence>
<dbReference type="Proteomes" id="UP001183420">
    <property type="component" value="Unassembled WGS sequence"/>
</dbReference>
<evidence type="ECO:0000256" key="1">
    <source>
        <dbReference type="SAM" id="SignalP"/>
    </source>
</evidence>
<accession>A0ABU2LRN8</accession>
<sequence>MVPLLKEFLMRRITAPLGAVVAAGVLALGLTIPAHAANGDIRGDGWHITNPSGCYNVPGHPSEVRNNTDENVLVYEHADCVGRVIEVITPGGVSAPGVAATHGRSLYVS</sequence>
<dbReference type="EMBL" id="JAVREM010000022">
    <property type="protein sequence ID" value="MDT0320261.1"/>
    <property type="molecule type" value="Genomic_DNA"/>
</dbReference>
<feature type="chain" id="PRO_5046000018" description="Secreted protein" evidence="1">
    <location>
        <begin position="37"/>
        <end position="109"/>
    </location>
</feature>
<name>A0ABU2LRN8_9ACTN</name>
<dbReference type="RefSeq" id="WP_311600045.1">
    <property type="nucleotide sequence ID" value="NZ_JAVREM010000022.1"/>
</dbReference>
<keyword evidence="1" id="KW-0732">Signal</keyword>
<gene>
    <name evidence="2" type="ORF">RNC47_18150</name>
</gene>
<evidence type="ECO:0000313" key="3">
    <source>
        <dbReference type="Proteomes" id="UP001183420"/>
    </source>
</evidence>
<protein>
    <recommendedName>
        <fullName evidence="4">Secreted protein</fullName>
    </recommendedName>
</protein>
<proteinExistence type="predicted"/>
<evidence type="ECO:0008006" key="4">
    <source>
        <dbReference type="Google" id="ProtNLM"/>
    </source>
</evidence>
<reference evidence="3" key="1">
    <citation type="submission" date="2023-07" db="EMBL/GenBank/DDBJ databases">
        <title>30 novel species of actinomycetes from the DSMZ collection.</title>
        <authorList>
            <person name="Nouioui I."/>
        </authorList>
    </citation>
    <scope>NUCLEOTIDE SEQUENCE [LARGE SCALE GENOMIC DNA]</scope>
    <source>
        <strain evidence="3">DSM 44918</strain>
    </source>
</reference>
<keyword evidence="3" id="KW-1185">Reference proteome</keyword>
<comment type="caution">
    <text evidence="2">The sequence shown here is derived from an EMBL/GenBank/DDBJ whole genome shotgun (WGS) entry which is preliminary data.</text>
</comment>